<sequence length="172" mass="19553">MEEPITQRELERALKRMAGKSGSGMDGIPPLLLKECGKQARQAIQDALNVILQSGSIPQSSKVPRIRLVLKEGTDKALPESYRPMTVTSAQYRLFSRILRAQLPTLGERTLMCWENSRMALGLAHVCRTTSLLFLRKERSLDLRAEIVMAFLEITKTYDSIEHKVPWMKLQE</sequence>
<accession>A0ACB8CT59</accession>
<name>A0ACB8CT59_DERSI</name>
<reference evidence="1" key="1">
    <citation type="submission" date="2020-05" db="EMBL/GenBank/DDBJ databases">
        <title>Large-scale comparative analyses of tick genomes elucidate their genetic diversity and vector capacities.</title>
        <authorList>
            <person name="Jia N."/>
            <person name="Wang J."/>
            <person name="Shi W."/>
            <person name="Du L."/>
            <person name="Sun Y."/>
            <person name="Zhan W."/>
            <person name="Jiang J."/>
            <person name="Wang Q."/>
            <person name="Zhang B."/>
            <person name="Ji P."/>
            <person name="Sakyi L.B."/>
            <person name="Cui X."/>
            <person name="Yuan T."/>
            <person name="Jiang B."/>
            <person name="Yang W."/>
            <person name="Lam T.T.-Y."/>
            <person name="Chang Q."/>
            <person name="Ding S."/>
            <person name="Wang X."/>
            <person name="Zhu J."/>
            <person name="Ruan X."/>
            <person name="Zhao L."/>
            <person name="Wei J."/>
            <person name="Que T."/>
            <person name="Du C."/>
            <person name="Cheng J."/>
            <person name="Dai P."/>
            <person name="Han X."/>
            <person name="Huang E."/>
            <person name="Gao Y."/>
            <person name="Liu J."/>
            <person name="Shao H."/>
            <person name="Ye R."/>
            <person name="Li L."/>
            <person name="Wei W."/>
            <person name="Wang X."/>
            <person name="Wang C."/>
            <person name="Yang T."/>
            <person name="Huo Q."/>
            <person name="Li W."/>
            <person name="Guo W."/>
            <person name="Chen H."/>
            <person name="Zhou L."/>
            <person name="Ni X."/>
            <person name="Tian J."/>
            <person name="Zhou Y."/>
            <person name="Sheng Y."/>
            <person name="Liu T."/>
            <person name="Pan Y."/>
            <person name="Xia L."/>
            <person name="Li J."/>
            <person name="Zhao F."/>
            <person name="Cao W."/>
        </authorList>
    </citation>
    <scope>NUCLEOTIDE SEQUENCE</scope>
    <source>
        <strain evidence="1">Dsil-2018</strain>
    </source>
</reference>
<gene>
    <name evidence="1" type="ORF">HPB49_021676</name>
</gene>
<proteinExistence type="predicted"/>
<protein>
    <submittedName>
        <fullName evidence="1">Uncharacterized protein</fullName>
    </submittedName>
</protein>
<evidence type="ECO:0000313" key="1">
    <source>
        <dbReference type="EMBL" id="KAH7950265.1"/>
    </source>
</evidence>
<dbReference type="EMBL" id="CM023474">
    <property type="protein sequence ID" value="KAH7950265.1"/>
    <property type="molecule type" value="Genomic_DNA"/>
</dbReference>
<evidence type="ECO:0000313" key="2">
    <source>
        <dbReference type="Proteomes" id="UP000821865"/>
    </source>
</evidence>
<organism evidence="1 2">
    <name type="scientific">Dermacentor silvarum</name>
    <name type="common">Tick</name>
    <dbReference type="NCBI Taxonomy" id="543639"/>
    <lineage>
        <taxon>Eukaryota</taxon>
        <taxon>Metazoa</taxon>
        <taxon>Ecdysozoa</taxon>
        <taxon>Arthropoda</taxon>
        <taxon>Chelicerata</taxon>
        <taxon>Arachnida</taxon>
        <taxon>Acari</taxon>
        <taxon>Parasitiformes</taxon>
        <taxon>Ixodida</taxon>
        <taxon>Ixodoidea</taxon>
        <taxon>Ixodidae</taxon>
        <taxon>Rhipicephalinae</taxon>
        <taxon>Dermacentor</taxon>
    </lineage>
</organism>
<keyword evidence="2" id="KW-1185">Reference proteome</keyword>
<dbReference type="Proteomes" id="UP000821865">
    <property type="component" value="Chromosome 5"/>
</dbReference>
<comment type="caution">
    <text evidence="1">The sequence shown here is derived from an EMBL/GenBank/DDBJ whole genome shotgun (WGS) entry which is preliminary data.</text>
</comment>